<dbReference type="Proteomes" id="UP000286287">
    <property type="component" value="Unassembled WGS sequence"/>
</dbReference>
<dbReference type="AlphaFoldDB" id="A0A418VEM7"/>
<organism evidence="2 3">
    <name type="scientific">Deinococcus cavernae</name>
    <dbReference type="NCBI Taxonomy" id="2320857"/>
    <lineage>
        <taxon>Bacteria</taxon>
        <taxon>Thermotogati</taxon>
        <taxon>Deinococcota</taxon>
        <taxon>Deinococci</taxon>
        <taxon>Deinococcales</taxon>
        <taxon>Deinococcaceae</taxon>
        <taxon>Deinococcus</taxon>
    </lineage>
</organism>
<dbReference type="EMBL" id="QYUJ01000009">
    <property type="protein sequence ID" value="RJF74568.1"/>
    <property type="molecule type" value="Genomic_DNA"/>
</dbReference>
<name>A0A418VEM7_9DEIO</name>
<accession>A0A418VEM7</accession>
<proteinExistence type="predicted"/>
<evidence type="ECO:0000256" key="1">
    <source>
        <dbReference type="SAM" id="MobiDB-lite"/>
    </source>
</evidence>
<protein>
    <submittedName>
        <fullName evidence="2">Uncharacterized protein</fullName>
    </submittedName>
</protein>
<sequence length="113" mass="12655">MDSVPVEKTFAVRGSSFREHVVLNDARFQSWHLKALKDIELRAVRGAVAYEDDLKSGEVDFLSLVEQYRKNVKRTKTRGKPRKPRLGEAVTDTTQTAENAKPDRSEITAAAGP</sequence>
<comment type="caution">
    <text evidence="2">The sequence shown here is derived from an EMBL/GenBank/DDBJ whole genome shotgun (WGS) entry which is preliminary data.</text>
</comment>
<reference evidence="2 3" key="1">
    <citation type="submission" date="2018-09" db="EMBL/GenBank/DDBJ databases">
        <authorList>
            <person name="Zhu H."/>
        </authorList>
    </citation>
    <scope>NUCLEOTIDE SEQUENCE [LARGE SCALE GENOMIC DNA]</scope>
    <source>
        <strain evidence="2 3">K2S05-167</strain>
    </source>
</reference>
<feature type="region of interest" description="Disordered" evidence="1">
    <location>
        <begin position="72"/>
        <end position="113"/>
    </location>
</feature>
<gene>
    <name evidence="2" type="ORF">D3875_03240</name>
</gene>
<feature type="compositionally biased region" description="Basic residues" evidence="1">
    <location>
        <begin position="72"/>
        <end position="84"/>
    </location>
</feature>
<evidence type="ECO:0000313" key="3">
    <source>
        <dbReference type="Proteomes" id="UP000286287"/>
    </source>
</evidence>
<evidence type="ECO:0000313" key="2">
    <source>
        <dbReference type="EMBL" id="RJF74568.1"/>
    </source>
</evidence>
<keyword evidence="3" id="KW-1185">Reference proteome</keyword>